<dbReference type="Pfam" id="PF07681">
    <property type="entry name" value="DoxX"/>
    <property type="match status" value="1"/>
</dbReference>
<dbReference type="InterPro" id="IPR032808">
    <property type="entry name" value="DoxX"/>
</dbReference>
<evidence type="ECO:0000256" key="1">
    <source>
        <dbReference type="ARBA" id="ARBA00004651"/>
    </source>
</evidence>
<organism evidence="8 9">
    <name type="scientific">Cecembia calidifontis</name>
    <dbReference type="NCBI Taxonomy" id="1187080"/>
    <lineage>
        <taxon>Bacteria</taxon>
        <taxon>Pseudomonadati</taxon>
        <taxon>Bacteroidota</taxon>
        <taxon>Cytophagia</taxon>
        <taxon>Cytophagales</taxon>
        <taxon>Cyclobacteriaceae</taxon>
        <taxon>Cecembia</taxon>
    </lineage>
</organism>
<keyword evidence="5 7" id="KW-1133">Transmembrane helix</keyword>
<dbReference type="OrthoDB" id="9813193at2"/>
<evidence type="ECO:0000313" key="8">
    <source>
        <dbReference type="EMBL" id="RZS95558.1"/>
    </source>
</evidence>
<proteinExistence type="inferred from homology"/>
<evidence type="ECO:0000256" key="4">
    <source>
        <dbReference type="ARBA" id="ARBA00022692"/>
    </source>
</evidence>
<protein>
    <submittedName>
        <fullName evidence="8">Putative oxidoreductase</fullName>
    </submittedName>
</protein>
<keyword evidence="4 7" id="KW-0812">Transmembrane</keyword>
<sequence length="139" mass="15597">MKKLFFSSSSWGMDVALLLLRLGSSLMMMTHGWAKIADFSARLTTFRDPIGLGPAMSLQATIFAEFFCSILLALGFMTRLSLIPLIFTMTVVSFIVHAEDPFAQKEKALLFLLIFIVQFLMGAGKYSVDAQIRKRRNGY</sequence>
<keyword evidence="3" id="KW-1003">Cell membrane</keyword>
<dbReference type="Proteomes" id="UP000292209">
    <property type="component" value="Unassembled WGS sequence"/>
</dbReference>
<dbReference type="PANTHER" id="PTHR33452:SF1">
    <property type="entry name" value="INNER MEMBRANE PROTEIN YPHA-RELATED"/>
    <property type="match status" value="1"/>
</dbReference>
<keyword evidence="9" id="KW-1185">Reference proteome</keyword>
<comment type="similarity">
    <text evidence="2">Belongs to the DoxX family.</text>
</comment>
<evidence type="ECO:0000256" key="2">
    <source>
        <dbReference type="ARBA" id="ARBA00006679"/>
    </source>
</evidence>
<evidence type="ECO:0000256" key="5">
    <source>
        <dbReference type="ARBA" id="ARBA00022989"/>
    </source>
</evidence>
<dbReference type="AlphaFoldDB" id="A0A4Q7P7Q3"/>
<feature type="transmembrane region" description="Helical" evidence="7">
    <location>
        <begin position="108"/>
        <end position="128"/>
    </location>
</feature>
<dbReference type="InterPro" id="IPR051907">
    <property type="entry name" value="DoxX-like_oxidoreductase"/>
</dbReference>
<accession>A0A4Q7P7Q3</accession>
<evidence type="ECO:0000256" key="3">
    <source>
        <dbReference type="ARBA" id="ARBA00022475"/>
    </source>
</evidence>
<reference evidence="8 9" key="1">
    <citation type="submission" date="2019-02" db="EMBL/GenBank/DDBJ databases">
        <title>Genomic Encyclopedia of Archaeal and Bacterial Type Strains, Phase II (KMG-II): from individual species to whole genera.</title>
        <authorList>
            <person name="Goeker M."/>
        </authorList>
    </citation>
    <scope>NUCLEOTIDE SEQUENCE [LARGE SCALE GENOMIC DNA]</scope>
    <source>
        <strain evidence="8 9">DSM 21411</strain>
    </source>
</reference>
<name>A0A4Q7P7Q3_9BACT</name>
<comment type="caution">
    <text evidence="8">The sequence shown here is derived from an EMBL/GenBank/DDBJ whole genome shotgun (WGS) entry which is preliminary data.</text>
</comment>
<evidence type="ECO:0000313" key="9">
    <source>
        <dbReference type="Proteomes" id="UP000292209"/>
    </source>
</evidence>
<evidence type="ECO:0000256" key="7">
    <source>
        <dbReference type="SAM" id="Phobius"/>
    </source>
</evidence>
<comment type="subcellular location">
    <subcellularLocation>
        <location evidence="1">Cell membrane</location>
        <topology evidence="1">Multi-pass membrane protein</topology>
    </subcellularLocation>
</comment>
<keyword evidence="6 7" id="KW-0472">Membrane</keyword>
<gene>
    <name evidence="8" type="ORF">BC751_1092</name>
</gene>
<dbReference type="RefSeq" id="WP_130274632.1">
    <property type="nucleotide sequence ID" value="NZ_SGXG01000001.1"/>
</dbReference>
<evidence type="ECO:0000256" key="6">
    <source>
        <dbReference type="ARBA" id="ARBA00023136"/>
    </source>
</evidence>
<dbReference type="PANTHER" id="PTHR33452">
    <property type="entry name" value="OXIDOREDUCTASE CATD-RELATED"/>
    <property type="match status" value="1"/>
</dbReference>
<dbReference type="EMBL" id="SGXG01000001">
    <property type="protein sequence ID" value="RZS95558.1"/>
    <property type="molecule type" value="Genomic_DNA"/>
</dbReference>
<dbReference type="GO" id="GO:0005886">
    <property type="term" value="C:plasma membrane"/>
    <property type="evidence" value="ECO:0007669"/>
    <property type="project" value="UniProtKB-SubCell"/>
</dbReference>